<feature type="coiled-coil region" evidence="1">
    <location>
        <begin position="1210"/>
        <end position="1258"/>
    </location>
</feature>
<feature type="region of interest" description="Disordered" evidence="2">
    <location>
        <begin position="1"/>
        <end position="85"/>
    </location>
</feature>
<feature type="coiled-coil region" evidence="1">
    <location>
        <begin position="574"/>
        <end position="612"/>
    </location>
</feature>
<dbReference type="Proteomes" id="UP000639772">
    <property type="component" value="Chromosome 9"/>
</dbReference>
<feature type="compositionally biased region" description="Polar residues" evidence="2">
    <location>
        <begin position="2595"/>
        <end position="2614"/>
    </location>
</feature>
<comment type="caution">
    <text evidence="3">The sequence shown here is derived from an EMBL/GenBank/DDBJ whole genome shotgun (WGS) entry which is preliminary data.</text>
</comment>
<sequence>MDKSKSRTDMLAAGRKKLQQFRQKKDNKGGGSLGKSSSKAEKLEKEGAAVEPLQMLKDSPVSATDLSNANQQHSSISGADRAEEVSLESKQHSAVLDNQEVHGYDSRLVDGHVIEANSSPSVSYEAYGSSFSSEVVHYRDGDALVDYVDSQTKISENNGGVNDIGEGGIQEEASTGEAHVHKKFQESNLLSFQADGDQGEHLNLHLSNKMEDSCLEENSENPASSQTKHETPSVCHENNPLVSYLDSEWRSDKVKEENHSKELFEDKMEDTSHLAAYVLEESEVANQSFGPVEDSQEVGINLSAKADKDIVPDISANEDKHNLASRTTDVVIKQYLAVEALPAKEESQGLQPQEPLSLETIAMDSFKRELLHSLKHEIMVSSVGQWSDQDGVLIEQRPFVDLESIRKHLYLSYIAKDVLHLQLLEQIQLNEDFHHYTSDEMKKLLDIIKETQQIKESLSAELMQCKSEIDVLASEKDKIETKCLSARKEIEEQNIKCCNLENDLHESQEDLLQLSKELAICRFSIGALQKENADLLASSVSKTDARKELIDKVEFLSGEKLKLTAALKLEADAKEKKSEEKELLSGENMNLLAELEAQKEKLQIALVTQNNLQHNLREISTCCEQLTVENFYLSSCLDIQKAKIKEMESWNIEPTIHAQHDVNNDDSQVVCERFNANIDPGIELNCQSVPYDQGLLYQNSDIEDSNNDYVFRLLKKYIIEAKCKLQDLEKCANGMQFHSLCWSESGGRAAAAGVSKLIKAFESKAHVDSVVDEVPLNDGERHEDSYSISREQISSLSNILDRLESELGKVEIHVRGDPKNKGALKKFKMDYEVLKQQNKSLQLTREKLDEEVTLCASKINDLQNHVDNVHQHVNNEAVEFSNQIELLQAELIEDASIVKQERDVILGMIFEAIGKLDASTGLKVLEELDTRSQVMASVDATILAIETLQDKLEATNHDYNLLHASYEEQHKSLMDMKGNYSLSIGILDKYHNDLMKLVNEAHETAGIVAKKVNVEEILVLLPEKCEMVVQFFGKLLNDHANLLSRNNELVSDLLIRNQEIEELNGKLEEVVLQNKIKDGLESSLLKQVEEIQEVKRRCHALANRLEVHESFKGLYAQARSIEKVDAVSKDANEEIGTYNFLLSRVEDLIAFHLNNYEEALGQINMSREILKGSNVLMEAYPDGCYLPLPTLLKKLVGNLHEYLHLLTVLVVQKESEIQILKEAMTKMEEDLKACHFELELKASEVEQSEQKLSSVREKLGIAVSKGKGLIVQRDGLKQSLVEKTSGLEKCAQELLSKEALIHQLEAKLLSCSEVGRIEALESELSYIRNSATALRDSFLQKDSILQRIEEVLETLDLPDDFHDKDILEKVELLSRFATTQPSLTVNNWDKNDSEKPCSDLKGLVMEADMVSTLPCSNEDFDELKRKIEELQGRLYGLAEHNYMLEQSLLERNGIVQKLEEILDTIDMPSYMQTVDPEEKIEWIQRELAELKQERDSLQLKIDNLEISSEMLIVDLEGSHKKISELAAELSAVKSEKEFFSDSLEKLRFEYLALSDKAVHDELDRENLQRELDAMHDKLIDNARLEHYNDVEKSMQKLYDLVNGALAEGDKFEILSDCTLSEHLELSLKKLIDSLEKIRFNYHALSEKAVHDDLDRKNLQRELAAMHDKLSDKAHLEYYKDVENGMQKLCDLVDGAMAEGDKFELLSDGSLVEHLEESLKKLIDSYTDLKKSNNLISDNVSLLNESCQTPGKMFPVEILHEKEQELSSVQLALERASAELALVQQEKDRTHEKCQLLILETEDLKKQTHLLNVERNSVIEKYQSVVIELDAMSKLRDSLQEKLTQEEQKSAAVKEKLNLAVRKGKGLVQQRDGLKAALDEMNAFVEQLKGDCNQQKEVFESEKSILMNRLAEKESNLWDSNQKYVKLLTALRAIDIKFESDDIDPVQMVGVVDGVIIDLHSRIAAAEHEANKSKQAAELLLSELNEVQERNDILQEEVVKVEAFLAECSKERDDSLSRLEQITSVYSEDKDKLANSLVELNSGVNQMRGALLQSFRIFSEARCKDFNLFRLVEDFRLTILGELGNDDRNKQLPHSDNIIPLSDPKNEEMSQSIFNDKKVIMQLHLDGTMLLEHLALVGRMLQECMRDCKQLSEHISNHSVFIDTETAYLLDTIDAVKRRNTYLKDTTESLKGDISSLEANLKEKDAKIAVVYQNLTLLYEACSTIVLGNINRKSQMTENSRTLDIVLKLPSYAEDENGCFVSECVKAMADSILSIEKDASCSNELIERNQREIKTTMLALQREHQEKDIQMNKICEELISQVRDAETVSEKLKMDLDFSKNQVSNLEKKVVSMEIDKRSLESRLNEVEDLEAFSKLLQEKINSLTSTVNAKDQEIEALMLALDEEEIQMEALEAKNTDLENAAQQKEMQLKALQASNAKTMTKLSTTVCKFDELHNLSENLLAEIENLQSQVQEQDSEISFLRQEVTRCTNDVLASQETSKKYSSQVHELLVWTREMISRFGEPFVLTDDQEESQVHRYMNILGLKIASAINELEELRSAARSKDALLEIERVRLQELLSRVEFLETSLNGKERLGQTQVGRTSKQPSSSNSSGTPEVEQMVQRNKTSSIPITIRSGRKVNNDQIAIAIDPEKDDSVLDDEDDDKAHGFKPLTMSRLIPRATRPIVDRIDGMWVSAERLLMRQPTLRLALFFYWFAVHALLASLI</sequence>
<feature type="compositionally biased region" description="Basic and acidic residues" evidence="2">
    <location>
        <begin position="38"/>
        <end position="48"/>
    </location>
</feature>
<organism evidence="3 4">
    <name type="scientific">Vanilla planifolia</name>
    <name type="common">Vanilla</name>
    <dbReference type="NCBI Taxonomy" id="51239"/>
    <lineage>
        <taxon>Eukaryota</taxon>
        <taxon>Viridiplantae</taxon>
        <taxon>Streptophyta</taxon>
        <taxon>Embryophyta</taxon>
        <taxon>Tracheophyta</taxon>
        <taxon>Spermatophyta</taxon>
        <taxon>Magnoliopsida</taxon>
        <taxon>Liliopsida</taxon>
        <taxon>Asparagales</taxon>
        <taxon>Orchidaceae</taxon>
        <taxon>Vanilloideae</taxon>
        <taxon>Vanilleae</taxon>
        <taxon>Vanilla</taxon>
    </lineage>
</organism>
<feature type="region of interest" description="Disordered" evidence="2">
    <location>
        <begin position="212"/>
        <end position="238"/>
    </location>
</feature>
<dbReference type="PANTHER" id="PTHR43939">
    <property type="entry name" value="COILED-COIL DOMAIN-CONTAINING PROTEIN 158"/>
    <property type="match status" value="1"/>
</dbReference>
<dbReference type="OrthoDB" id="649641at2759"/>
<accession>A0A835UNR3</accession>
<evidence type="ECO:0000256" key="2">
    <source>
        <dbReference type="SAM" id="MobiDB-lite"/>
    </source>
</evidence>
<feature type="coiled-coil region" evidence="1">
    <location>
        <begin position="2314"/>
        <end position="2484"/>
    </location>
</feature>
<feature type="compositionally biased region" description="Polar residues" evidence="2">
    <location>
        <begin position="61"/>
        <end position="77"/>
    </location>
</feature>
<evidence type="ECO:0000313" key="4">
    <source>
        <dbReference type="Proteomes" id="UP000639772"/>
    </source>
</evidence>
<feature type="coiled-coil region" evidence="1">
    <location>
        <begin position="441"/>
        <end position="496"/>
    </location>
</feature>
<feature type="coiled-coil region" evidence="1">
    <location>
        <begin position="1758"/>
        <end position="1792"/>
    </location>
</feature>
<proteinExistence type="predicted"/>
<reference evidence="3 4" key="1">
    <citation type="journal article" date="2020" name="Nat. Food">
        <title>A phased Vanilla planifolia genome enables genetic improvement of flavour and production.</title>
        <authorList>
            <person name="Hasing T."/>
            <person name="Tang H."/>
            <person name="Brym M."/>
            <person name="Khazi F."/>
            <person name="Huang T."/>
            <person name="Chambers A.H."/>
        </authorList>
    </citation>
    <scope>NUCLEOTIDE SEQUENCE [LARGE SCALE GENOMIC DNA]</scope>
    <source>
        <tissue evidence="3">Leaf</tissue>
    </source>
</reference>
<dbReference type="PANTHER" id="PTHR43939:SF50">
    <property type="entry name" value="NUCLEOPORIN"/>
    <property type="match status" value="1"/>
</dbReference>
<protein>
    <submittedName>
        <fullName evidence="3">Uncharacterized protein</fullName>
    </submittedName>
</protein>
<keyword evidence="1" id="KW-0175">Coiled coil</keyword>
<gene>
    <name evidence="3" type="ORF">HPP92_017770</name>
</gene>
<dbReference type="EMBL" id="JADCNM010000009">
    <property type="protein sequence ID" value="KAG0468442.1"/>
    <property type="molecule type" value="Genomic_DNA"/>
</dbReference>
<feature type="coiled-coil region" evidence="1">
    <location>
        <begin position="1828"/>
        <end position="1855"/>
    </location>
</feature>
<name>A0A835UNR3_VANPL</name>
<feature type="coiled-coil region" evidence="1">
    <location>
        <begin position="1480"/>
        <end position="1507"/>
    </location>
</feature>
<feature type="region of interest" description="Disordered" evidence="2">
    <location>
        <begin position="2594"/>
        <end position="2625"/>
    </location>
</feature>
<feature type="coiled-coil region" evidence="1">
    <location>
        <begin position="786"/>
        <end position="890"/>
    </location>
</feature>
<feature type="coiled-coil region" evidence="1">
    <location>
        <begin position="1962"/>
        <end position="2003"/>
    </location>
</feature>
<feature type="coiled-coil region" evidence="1">
    <location>
        <begin position="1413"/>
        <end position="1440"/>
    </location>
</feature>
<evidence type="ECO:0000256" key="1">
    <source>
        <dbReference type="SAM" id="Coils"/>
    </source>
</evidence>
<evidence type="ECO:0000313" key="3">
    <source>
        <dbReference type="EMBL" id="KAG0468442.1"/>
    </source>
</evidence>